<evidence type="ECO:0000256" key="5">
    <source>
        <dbReference type="ARBA" id="ARBA00022692"/>
    </source>
</evidence>
<evidence type="ECO:0000256" key="2">
    <source>
        <dbReference type="ARBA" id="ARBA00006513"/>
    </source>
</evidence>
<keyword evidence="10" id="KW-0407">Ion channel</keyword>
<dbReference type="PANTHER" id="PTHR21522:SF35">
    <property type="entry name" value="PROTON CHANNEL OTOP2"/>
    <property type="match status" value="1"/>
</dbReference>
<evidence type="ECO:0000256" key="7">
    <source>
        <dbReference type="ARBA" id="ARBA00022989"/>
    </source>
</evidence>
<evidence type="ECO:0000256" key="1">
    <source>
        <dbReference type="ARBA" id="ARBA00004651"/>
    </source>
</evidence>
<name>A0A4W3K9R4_CALMI</name>
<evidence type="ECO:0000256" key="4">
    <source>
        <dbReference type="ARBA" id="ARBA00022475"/>
    </source>
</evidence>
<keyword evidence="13" id="KW-1185">Reference proteome</keyword>
<reference evidence="13" key="1">
    <citation type="journal article" date="2006" name="Science">
        <title>Ancient noncoding elements conserved in the human genome.</title>
        <authorList>
            <person name="Venkatesh B."/>
            <person name="Kirkness E.F."/>
            <person name="Loh Y.H."/>
            <person name="Halpern A.L."/>
            <person name="Lee A.P."/>
            <person name="Johnson J."/>
            <person name="Dandona N."/>
            <person name="Viswanathan L.D."/>
            <person name="Tay A."/>
            <person name="Venter J.C."/>
            <person name="Strausberg R.L."/>
            <person name="Brenner S."/>
        </authorList>
    </citation>
    <scope>NUCLEOTIDE SEQUENCE [LARGE SCALE GENOMIC DNA]</scope>
</reference>
<keyword evidence="6" id="KW-0375">Hydrogen ion transport</keyword>
<evidence type="ECO:0000256" key="3">
    <source>
        <dbReference type="ARBA" id="ARBA00022448"/>
    </source>
</evidence>
<dbReference type="Pfam" id="PF03189">
    <property type="entry name" value="Otopetrin"/>
    <property type="match status" value="2"/>
</dbReference>
<evidence type="ECO:0000256" key="8">
    <source>
        <dbReference type="ARBA" id="ARBA00023065"/>
    </source>
</evidence>
<dbReference type="AlphaFoldDB" id="A0A4W3K9R4"/>
<feature type="transmembrane region" description="Helical" evidence="11">
    <location>
        <begin position="261"/>
        <end position="281"/>
    </location>
</feature>
<feature type="transmembrane region" description="Helical" evidence="11">
    <location>
        <begin position="498"/>
        <end position="518"/>
    </location>
</feature>
<feature type="transmembrane region" description="Helical" evidence="11">
    <location>
        <begin position="339"/>
        <end position="364"/>
    </location>
</feature>
<proteinExistence type="inferred from homology"/>
<dbReference type="InterPro" id="IPR004878">
    <property type="entry name" value="Otopetrin"/>
</dbReference>
<organism evidence="12 13">
    <name type="scientific">Callorhinchus milii</name>
    <name type="common">Ghost shark</name>
    <dbReference type="NCBI Taxonomy" id="7868"/>
    <lineage>
        <taxon>Eukaryota</taxon>
        <taxon>Metazoa</taxon>
        <taxon>Chordata</taxon>
        <taxon>Craniata</taxon>
        <taxon>Vertebrata</taxon>
        <taxon>Chondrichthyes</taxon>
        <taxon>Holocephali</taxon>
        <taxon>Chimaeriformes</taxon>
        <taxon>Callorhinchidae</taxon>
        <taxon>Callorhinchus</taxon>
    </lineage>
</organism>
<evidence type="ECO:0000256" key="10">
    <source>
        <dbReference type="ARBA" id="ARBA00023303"/>
    </source>
</evidence>
<feature type="transmembrane region" description="Helical" evidence="11">
    <location>
        <begin position="135"/>
        <end position="156"/>
    </location>
</feature>
<evidence type="ECO:0000256" key="9">
    <source>
        <dbReference type="ARBA" id="ARBA00023136"/>
    </source>
</evidence>
<dbReference type="OMA" id="ICRMILC"/>
<reference evidence="13" key="2">
    <citation type="journal article" date="2007" name="PLoS Biol.">
        <title>Survey sequencing and comparative analysis of the elephant shark (Callorhinchus milii) genome.</title>
        <authorList>
            <person name="Venkatesh B."/>
            <person name="Kirkness E.F."/>
            <person name="Loh Y.H."/>
            <person name="Halpern A.L."/>
            <person name="Lee A.P."/>
            <person name="Johnson J."/>
            <person name="Dandona N."/>
            <person name="Viswanathan L.D."/>
            <person name="Tay A."/>
            <person name="Venter J.C."/>
            <person name="Strausberg R.L."/>
            <person name="Brenner S."/>
        </authorList>
    </citation>
    <scope>NUCLEOTIDE SEQUENCE [LARGE SCALE GENOMIC DNA]</scope>
</reference>
<dbReference type="InParanoid" id="A0A4W3K9R4"/>
<feature type="transmembrane region" description="Helical" evidence="11">
    <location>
        <begin position="384"/>
        <end position="406"/>
    </location>
</feature>
<feature type="transmembrane region" description="Helical" evidence="11">
    <location>
        <begin position="93"/>
        <end position="114"/>
    </location>
</feature>
<sequence>MGNFNLYLNSPCTTSADFTAFLSSLNLTLHINSPSHNRGLTLDLDIRLPAVYTSTRANLLSAVLASNIGLLGIALISVGAIRRIPVGQNEVHLFLTIMMLLALCWILFYVSYIARHKHIIIYRDTNAGPVWLRGGLLLFAGGSLLLHLFKIGYFIGSTGCQHPITIIFFVTQIAFLLAQTYFLWVHCKTCVQLQQDISRCGLSLLLTSNLMLWVSAVTDEFLHQTDSNDLPESKFLTIEGNSTECHCNSSICHHLQLGSDYLYPFNIEYNLFASTMVYVMWKNVGRFLDQFAQNKGNFYLHGFPIGLVLGLVGILVGLVIFIICEVKMTFNEWKIPALIMYYIFNIVLLSLMSMVSLLGSFIYILDKRSIDQRINPTRNLEVNLLLGTEMGQFSVAYFSIVALVSIRPHEPLAILSLMFSLITIIQHALQSIFIIKGLYRQPHLPAVGPGHVQGNQLTWKRRFLKEITSFLLLSNIIVWIILAFGPRSQFTSGTVKEFYGFHLWVSILNFGLPLGIFYRMHSVVSLFHVYQKA</sequence>
<keyword evidence="3" id="KW-0813">Transport</keyword>
<keyword evidence="4" id="KW-1003">Cell membrane</keyword>
<dbReference type="STRING" id="7868.ENSCMIP00000049126"/>
<keyword evidence="7 11" id="KW-1133">Transmembrane helix</keyword>
<keyword evidence="9 11" id="KW-0472">Membrane</keyword>
<dbReference type="PANTHER" id="PTHR21522">
    <property type="entry name" value="PROTON CHANNEL OTOP"/>
    <property type="match status" value="1"/>
</dbReference>
<feature type="transmembrane region" description="Helical" evidence="11">
    <location>
        <begin position="162"/>
        <end position="185"/>
    </location>
</feature>
<gene>
    <name evidence="12" type="primary">LOC103175742</name>
</gene>
<feature type="transmembrane region" description="Helical" evidence="11">
    <location>
        <begin position="57"/>
        <end position="81"/>
    </location>
</feature>
<evidence type="ECO:0000256" key="11">
    <source>
        <dbReference type="SAM" id="Phobius"/>
    </source>
</evidence>
<feature type="transmembrane region" description="Helical" evidence="11">
    <location>
        <begin position="302"/>
        <end position="323"/>
    </location>
</feature>
<dbReference type="Ensembl" id="ENSCMIT00000049805.1">
    <property type="protein sequence ID" value="ENSCMIP00000049126.1"/>
    <property type="gene ID" value="ENSCMIG00000020031.1"/>
</dbReference>
<comment type="similarity">
    <text evidence="2">Belongs to the otopetrin family.</text>
</comment>
<evidence type="ECO:0000256" key="6">
    <source>
        <dbReference type="ARBA" id="ARBA00022781"/>
    </source>
</evidence>
<dbReference type="GeneTree" id="ENSGT00940000156691"/>
<comment type="subcellular location">
    <subcellularLocation>
        <location evidence="1">Cell membrane</location>
        <topology evidence="1">Multi-pass membrane protein</topology>
    </subcellularLocation>
</comment>
<protein>
    <submittedName>
        <fullName evidence="12">Otopetrin 2</fullName>
    </submittedName>
</protein>
<evidence type="ECO:0000313" key="12">
    <source>
        <dbReference type="Ensembl" id="ENSCMIP00000049126.1"/>
    </source>
</evidence>
<keyword evidence="5 11" id="KW-0812">Transmembrane</keyword>
<feature type="transmembrane region" description="Helical" evidence="11">
    <location>
        <begin position="467"/>
        <end position="486"/>
    </location>
</feature>
<dbReference type="Proteomes" id="UP000314986">
    <property type="component" value="Unassembled WGS sequence"/>
</dbReference>
<reference evidence="13" key="3">
    <citation type="journal article" date="2014" name="Nature">
        <title>Elephant shark genome provides unique insights into gnathostome evolution.</title>
        <authorList>
            <consortium name="International Elephant Shark Genome Sequencing Consortium"/>
            <person name="Venkatesh B."/>
            <person name="Lee A.P."/>
            <person name="Ravi V."/>
            <person name="Maurya A.K."/>
            <person name="Lian M.M."/>
            <person name="Swann J.B."/>
            <person name="Ohta Y."/>
            <person name="Flajnik M.F."/>
            <person name="Sutoh Y."/>
            <person name="Kasahara M."/>
            <person name="Hoon S."/>
            <person name="Gangu V."/>
            <person name="Roy S.W."/>
            <person name="Irimia M."/>
            <person name="Korzh V."/>
            <person name="Kondrychyn I."/>
            <person name="Lim Z.W."/>
            <person name="Tay B.H."/>
            <person name="Tohari S."/>
            <person name="Kong K.W."/>
            <person name="Ho S."/>
            <person name="Lorente-Galdos B."/>
            <person name="Quilez J."/>
            <person name="Marques-Bonet T."/>
            <person name="Raney B.J."/>
            <person name="Ingham P.W."/>
            <person name="Tay A."/>
            <person name="Hillier L.W."/>
            <person name="Minx P."/>
            <person name="Boehm T."/>
            <person name="Wilson R.K."/>
            <person name="Brenner S."/>
            <person name="Warren W.C."/>
        </authorList>
    </citation>
    <scope>NUCLEOTIDE SEQUENCE [LARGE SCALE GENOMIC DNA]</scope>
</reference>
<feature type="transmembrane region" description="Helical" evidence="11">
    <location>
        <begin position="412"/>
        <end position="435"/>
    </location>
</feature>
<keyword evidence="8" id="KW-0406">Ion transport</keyword>
<accession>A0A4W3K9R4</accession>
<evidence type="ECO:0000313" key="13">
    <source>
        <dbReference type="Proteomes" id="UP000314986"/>
    </source>
</evidence>
<dbReference type="GO" id="GO:0005886">
    <property type="term" value="C:plasma membrane"/>
    <property type="evidence" value="ECO:0007669"/>
    <property type="project" value="UniProtKB-SubCell"/>
</dbReference>
<reference evidence="12" key="4">
    <citation type="submission" date="2025-08" db="UniProtKB">
        <authorList>
            <consortium name="Ensembl"/>
        </authorList>
    </citation>
    <scope>IDENTIFICATION</scope>
</reference>
<dbReference type="GO" id="GO:0015252">
    <property type="term" value="F:proton channel activity"/>
    <property type="evidence" value="ECO:0007669"/>
    <property type="project" value="InterPro"/>
</dbReference>
<reference evidence="12" key="5">
    <citation type="submission" date="2025-09" db="UniProtKB">
        <authorList>
            <consortium name="Ensembl"/>
        </authorList>
    </citation>
    <scope>IDENTIFICATION</scope>
</reference>